<dbReference type="InterPro" id="IPR000326">
    <property type="entry name" value="PAP2/HPO"/>
</dbReference>
<feature type="transmembrane region" description="Helical" evidence="1">
    <location>
        <begin position="100"/>
        <end position="119"/>
    </location>
</feature>
<evidence type="ECO:0000313" key="4">
    <source>
        <dbReference type="Proteomes" id="UP001240171"/>
    </source>
</evidence>
<dbReference type="Gene3D" id="1.20.144.10">
    <property type="entry name" value="Phosphatidic acid phosphatase type 2/haloperoxidase"/>
    <property type="match status" value="1"/>
</dbReference>
<name>A0ABT9CDY0_9BACL</name>
<dbReference type="CDD" id="cd03385">
    <property type="entry name" value="PAP2_BcrC_like"/>
    <property type="match status" value="1"/>
</dbReference>
<keyword evidence="1" id="KW-0812">Transmembrane</keyword>
<dbReference type="Pfam" id="PF01569">
    <property type="entry name" value="PAP2"/>
    <property type="match status" value="1"/>
</dbReference>
<sequence>MTMNELDYRLFHMINEQAALHPALNGLMSFLAQDAQYLFALGLLVYWFTRSDTNRRMVIQAAVAACIGLGISFILGHLFYRDRPFAAHAVIQLIKHPANASFPSDHAIATFALAAAFVLNRGRMRWVWLLLAAVISFSRVYTGVHYPTDVLAGALVGILSAAGVYVLLQYSRSIHRGVSALIHFYEAIELKIWKDRSASANSE</sequence>
<evidence type="ECO:0000313" key="3">
    <source>
        <dbReference type="EMBL" id="MDO7907475.1"/>
    </source>
</evidence>
<keyword evidence="1" id="KW-1133">Transmembrane helix</keyword>
<dbReference type="RefSeq" id="WP_305024684.1">
    <property type="nucleotide sequence ID" value="NZ_JAUQTB010000007.1"/>
</dbReference>
<keyword evidence="4" id="KW-1185">Reference proteome</keyword>
<dbReference type="PANTHER" id="PTHR14969:SF13">
    <property type="entry name" value="AT30094P"/>
    <property type="match status" value="1"/>
</dbReference>
<gene>
    <name evidence="3" type="ORF">Q5741_13775</name>
</gene>
<dbReference type="InterPro" id="IPR036938">
    <property type="entry name" value="PAP2/HPO_sf"/>
</dbReference>
<organism evidence="3 4">
    <name type="scientific">Paenibacillus lacisoli</name>
    <dbReference type="NCBI Taxonomy" id="3064525"/>
    <lineage>
        <taxon>Bacteria</taxon>
        <taxon>Bacillati</taxon>
        <taxon>Bacillota</taxon>
        <taxon>Bacilli</taxon>
        <taxon>Bacillales</taxon>
        <taxon>Paenibacillaceae</taxon>
        <taxon>Paenibacillus</taxon>
    </lineage>
</organism>
<feature type="transmembrane region" description="Helical" evidence="1">
    <location>
        <begin position="30"/>
        <end position="49"/>
    </location>
</feature>
<reference evidence="3 4" key="1">
    <citation type="submission" date="2023-07" db="EMBL/GenBank/DDBJ databases">
        <title>Paenibacillus sp. JX-17 nov. isolated from soil.</title>
        <authorList>
            <person name="Wan Y."/>
            <person name="Liu B."/>
        </authorList>
    </citation>
    <scope>NUCLEOTIDE SEQUENCE [LARGE SCALE GENOMIC DNA]</scope>
    <source>
        <strain evidence="3 4">JX-17</strain>
    </source>
</reference>
<dbReference type="InterPro" id="IPR033879">
    <property type="entry name" value="UPP_Pase"/>
</dbReference>
<feature type="transmembrane region" description="Helical" evidence="1">
    <location>
        <begin position="150"/>
        <end position="168"/>
    </location>
</feature>
<feature type="domain" description="Phosphatidic acid phosphatase type 2/haloperoxidase" evidence="2">
    <location>
        <begin position="58"/>
        <end position="165"/>
    </location>
</feature>
<dbReference type="PANTHER" id="PTHR14969">
    <property type="entry name" value="SPHINGOSINE-1-PHOSPHATE PHOSPHOHYDROLASE"/>
    <property type="match status" value="1"/>
</dbReference>
<proteinExistence type="predicted"/>
<dbReference type="SUPFAM" id="SSF48317">
    <property type="entry name" value="Acid phosphatase/Vanadium-dependent haloperoxidase"/>
    <property type="match status" value="1"/>
</dbReference>
<comment type="caution">
    <text evidence="3">The sequence shown here is derived from an EMBL/GenBank/DDBJ whole genome shotgun (WGS) entry which is preliminary data.</text>
</comment>
<dbReference type="EMBL" id="JAUQTB010000007">
    <property type="protein sequence ID" value="MDO7907475.1"/>
    <property type="molecule type" value="Genomic_DNA"/>
</dbReference>
<evidence type="ECO:0000259" key="2">
    <source>
        <dbReference type="SMART" id="SM00014"/>
    </source>
</evidence>
<keyword evidence="1" id="KW-0472">Membrane</keyword>
<dbReference type="Proteomes" id="UP001240171">
    <property type="component" value="Unassembled WGS sequence"/>
</dbReference>
<feature type="transmembrane region" description="Helical" evidence="1">
    <location>
        <begin position="61"/>
        <end position="80"/>
    </location>
</feature>
<feature type="transmembrane region" description="Helical" evidence="1">
    <location>
        <begin position="126"/>
        <end position="144"/>
    </location>
</feature>
<evidence type="ECO:0000256" key="1">
    <source>
        <dbReference type="SAM" id="Phobius"/>
    </source>
</evidence>
<protein>
    <submittedName>
        <fullName evidence="3">Undecaprenyl-diphosphatase</fullName>
    </submittedName>
</protein>
<accession>A0ABT9CDY0</accession>
<dbReference type="SMART" id="SM00014">
    <property type="entry name" value="acidPPc"/>
    <property type="match status" value="1"/>
</dbReference>